<dbReference type="SUPFAM" id="SSF54695">
    <property type="entry name" value="POZ domain"/>
    <property type="match status" value="1"/>
</dbReference>
<evidence type="ECO:0000259" key="1">
    <source>
        <dbReference type="PROSITE" id="PS50097"/>
    </source>
</evidence>
<name>A0AAD7G7Z1_MYCRO</name>
<dbReference type="PROSITE" id="PS50097">
    <property type="entry name" value="BTB"/>
    <property type="match status" value="1"/>
</dbReference>
<proteinExistence type="predicted"/>
<comment type="caution">
    <text evidence="2">The sequence shown here is derived from an EMBL/GenBank/DDBJ whole genome shotgun (WGS) entry which is preliminary data.</text>
</comment>
<dbReference type="InterPro" id="IPR011333">
    <property type="entry name" value="SKP1/BTB/POZ_sf"/>
</dbReference>
<protein>
    <recommendedName>
        <fullName evidence="1">BTB domain-containing protein</fullName>
    </recommendedName>
</protein>
<dbReference type="InterPro" id="IPR000210">
    <property type="entry name" value="BTB/POZ_dom"/>
</dbReference>
<dbReference type="AlphaFoldDB" id="A0AAD7G7Z1"/>
<dbReference type="Pfam" id="PF00651">
    <property type="entry name" value="BTB"/>
    <property type="match status" value="1"/>
</dbReference>
<feature type="non-terminal residue" evidence="2">
    <location>
        <position position="110"/>
    </location>
</feature>
<keyword evidence="3" id="KW-1185">Reference proteome</keyword>
<dbReference type="Gene3D" id="3.30.710.10">
    <property type="entry name" value="Potassium Channel Kv1.1, Chain A"/>
    <property type="match status" value="1"/>
</dbReference>
<feature type="domain" description="BTB" evidence="1">
    <location>
        <begin position="8"/>
        <end position="81"/>
    </location>
</feature>
<evidence type="ECO:0000313" key="3">
    <source>
        <dbReference type="Proteomes" id="UP001221757"/>
    </source>
</evidence>
<feature type="non-terminal residue" evidence="2">
    <location>
        <position position="1"/>
    </location>
</feature>
<dbReference type="EMBL" id="JARKIE010000221">
    <property type="protein sequence ID" value="KAJ7664761.1"/>
    <property type="molecule type" value="Genomic_DNA"/>
</dbReference>
<sequence length="110" mass="12345">EDLWFSSDSLVIRADEKIFRVTKSILSARSSVFRDMVAFPQPSSAEAELIEGSPVVCLSDSAANVEVFLRAILDSSYFMPRPAPVELHVVLGILRLAHKYDVQYLYLRAL</sequence>
<organism evidence="2 3">
    <name type="scientific">Mycena rosella</name>
    <name type="common">Pink bonnet</name>
    <name type="synonym">Agaricus rosellus</name>
    <dbReference type="NCBI Taxonomy" id="1033263"/>
    <lineage>
        <taxon>Eukaryota</taxon>
        <taxon>Fungi</taxon>
        <taxon>Dikarya</taxon>
        <taxon>Basidiomycota</taxon>
        <taxon>Agaricomycotina</taxon>
        <taxon>Agaricomycetes</taxon>
        <taxon>Agaricomycetidae</taxon>
        <taxon>Agaricales</taxon>
        <taxon>Marasmiineae</taxon>
        <taxon>Mycenaceae</taxon>
        <taxon>Mycena</taxon>
    </lineage>
</organism>
<accession>A0AAD7G7Z1</accession>
<evidence type="ECO:0000313" key="2">
    <source>
        <dbReference type="EMBL" id="KAJ7664761.1"/>
    </source>
</evidence>
<dbReference type="Proteomes" id="UP001221757">
    <property type="component" value="Unassembled WGS sequence"/>
</dbReference>
<gene>
    <name evidence="2" type="ORF">B0H17DRAFT_835030</name>
</gene>
<reference evidence="2" key="1">
    <citation type="submission" date="2023-03" db="EMBL/GenBank/DDBJ databases">
        <title>Massive genome expansion in bonnet fungi (Mycena s.s.) driven by repeated elements and novel gene families across ecological guilds.</title>
        <authorList>
            <consortium name="Lawrence Berkeley National Laboratory"/>
            <person name="Harder C.B."/>
            <person name="Miyauchi S."/>
            <person name="Viragh M."/>
            <person name="Kuo A."/>
            <person name="Thoen E."/>
            <person name="Andreopoulos B."/>
            <person name="Lu D."/>
            <person name="Skrede I."/>
            <person name="Drula E."/>
            <person name="Henrissat B."/>
            <person name="Morin E."/>
            <person name="Kohler A."/>
            <person name="Barry K."/>
            <person name="LaButti K."/>
            <person name="Morin E."/>
            <person name="Salamov A."/>
            <person name="Lipzen A."/>
            <person name="Mereny Z."/>
            <person name="Hegedus B."/>
            <person name="Baldrian P."/>
            <person name="Stursova M."/>
            <person name="Weitz H."/>
            <person name="Taylor A."/>
            <person name="Grigoriev I.V."/>
            <person name="Nagy L.G."/>
            <person name="Martin F."/>
            <person name="Kauserud H."/>
        </authorList>
    </citation>
    <scope>NUCLEOTIDE SEQUENCE</scope>
    <source>
        <strain evidence="2">CBHHK067</strain>
    </source>
</reference>